<dbReference type="GO" id="GO:0006353">
    <property type="term" value="P:DNA-templated transcription termination"/>
    <property type="evidence" value="ECO:0007669"/>
    <property type="project" value="UniProtKB-KW"/>
</dbReference>
<dbReference type="InterPro" id="IPR038538">
    <property type="entry name" value="MTERF_sf"/>
</dbReference>
<dbReference type="Pfam" id="PF02536">
    <property type="entry name" value="mTERF"/>
    <property type="match status" value="2"/>
</dbReference>
<evidence type="ECO:0008006" key="6">
    <source>
        <dbReference type="Google" id="ProtNLM"/>
    </source>
</evidence>
<evidence type="ECO:0000313" key="5">
    <source>
        <dbReference type="Proteomes" id="UP000239757"/>
    </source>
</evidence>
<dbReference type="EMBL" id="KZ663220">
    <property type="protein sequence ID" value="PPS14833.1"/>
    <property type="molecule type" value="Genomic_DNA"/>
</dbReference>
<dbReference type="InterPro" id="IPR003690">
    <property type="entry name" value="MTERF"/>
</dbReference>
<dbReference type="GO" id="GO:0003676">
    <property type="term" value="F:nucleic acid binding"/>
    <property type="evidence" value="ECO:0007669"/>
    <property type="project" value="InterPro"/>
</dbReference>
<keyword evidence="2" id="KW-0805">Transcription regulation</keyword>
<reference evidence="4 5" key="1">
    <citation type="submission" date="2015-01" db="EMBL/GenBank/DDBJ databases">
        <title>Genome of allotetraploid Gossypium barbadense reveals genomic plasticity and fiber elongation in cotton evolution.</title>
        <authorList>
            <person name="Chen X."/>
            <person name="Liu X."/>
            <person name="Zhao B."/>
            <person name="Zheng H."/>
            <person name="Hu Y."/>
            <person name="Lu G."/>
            <person name="Yang C."/>
            <person name="Chen J."/>
            <person name="Shan C."/>
            <person name="Zhang L."/>
            <person name="Zhou Y."/>
            <person name="Wang L."/>
            <person name="Guo W."/>
            <person name="Bai Y."/>
            <person name="Ruan J."/>
            <person name="Shangguan X."/>
            <person name="Mao Y."/>
            <person name="Jiang J."/>
            <person name="Zhu Y."/>
            <person name="Lei J."/>
            <person name="Kang H."/>
            <person name="Chen S."/>
            <person name="He X."/>
            <person name="Wang R."/>
            <person name="Wang Y."/>
            <person name="Chen J."/>
            <person name="Wang L."/>
            <person name="Yu S."/>
            <person name="Wang B."/>
            <person name="Wei J."/>
            <person name="Song S."/>
            <person name="Lu X."/>
            <person name="Gao Z."/>
            <person name="Gu W."/>
            <person name="Deng X."/>
            <person name="Ma D."/>
            <person name="Wang S."/>
            <person name="Liang W."/>
            <person name="Fang L."/>
            <person name="Cai C."/>
            <person name="Zhu X."/>
            <person name="Zhou B."/>
            <person name="Zhang Y."/>
            <person name="Chen Z."/>
            <person name="Xu S."/>
            <person name="Zhu R."/>
            <person name="Wang S."/>
            <person name="Zhang T."/>
            <person name="Zhao G."/>
        </authorList>
    </citation>
    <scope>NUCLEOTIDE SEQUENCE [LARGE SCALE GENOMIC DNA]</scope>
    <source>
        <strain evidence="5">cv. Xinhai21</strain>
        <tissue evidence="4">Leaf</tissue>
    </source>
</reference>
<dbReference type="OrthoDB" id="899381at2759"/>
<dbReference type="SMART" id="SM00733">
    <property type="entry name" value="Mterf"/>
    <property type="match status" value="5"/>
</dbReference>
<dbReference type="PANTHER" id="PTHR13068">
    <property type="entry name" value="CGI-12 PROTEIN-RELATED"/>
    <property type="match status" value="1"/>
</dbReference>
<evidence type="ECO:0000313" key="4">
    <source>
        <dbReference type="EMBL" id="PPS14833.1"/>
    </source>
</evidence>
<keyword evidence="2" id="KW-0804">Transcription</keyword>
<evidence type="ECO:0000256" key="1">
    <source>
        <dbReference type="ARBA" id="ARBA00007692"/>
    </source>
</evidence>
<protein>
    <recommendedName>
        <fullName evidence="6">Transcription termination factor MTEF18, mitochondrial</fullName>
    </recommendedName>
</protein>
<dbReference type="FunFam" id="1.25.70.10:FF:000017">
    <property type="entry name" value="Transcription termination factor MTEF18, mitochondrial"/>
    <property type="match status" value="1"/>
</dbReference>
<name>A0A2P5YGW6_GOSBA</name>
<dbReference type="AlphaFoldDB" id="A0A2P5YGW6"/>
<evidence type="ECO:0000256" key="2">
    <source>
        <dbReference type="ARBA" id="ARBA00022472"/>
    </source>
</evidence>
<keyword evidence="3" id="KW-0809">Transit peptide</keyword>
<organism evidence="4 5">
    <name type="scientific">Gossypium barbadense</name>
    <name type="common">Sea Island cotton</name>
    <name type="synonym">Hibiscus barbadensis</name>
    <dbReference type="NCBI Taxonomy" id="3634"/>
    <lineage>
        <taxon>Eukaryota</taxon>
        <taxon>Viridiplantae</taxon>
        <taxon>Streptophyta</taxon>
        <taxon>Embryophyta</taxon>
        <taxon>Tracheophyta</taxon>
        <taxon>Spermatophyta</taxon>
        <taxon>Magnoliopsida</taxon>
        <taxon>eudicotyledons</taxon>
        <taxon>Gunneridae</taxon>
        <taxon>Pentapetalae</taxon>
        <taxon>rosids</taxon>
        <taxon>malvids</taxon>
        <taxon>Malvales</taxon>
        <taxon>Malvaceae</taxon>
        <taxon>Malvoideae</taxon>
        <taxon>Gossypium</taxon>
    </lineage>
</organism>
<dbReference type="Gene3D" id="1.25.70.10">
    <property type="entry name" value="Transcription termination factor 3, mitochondrial"/>
    <property type="match status" value="4"/>
</dbReference>
<evidence type="ECO:0000256" key="3">
    <source>
        <dbReference type="ARBA" id="ARBA00022946"/>
    </source>
</evidence>
<gene>
    <name evidence="4" type="ORF">GOBAR_AA05738</name>
</gene>
<dbReference type="Proteomes" id="UP000239757">
    <property type="component" value="Unassembled WGS sequence"/>
</dbReference>
<comment type="similarity">
    <text evidence="1">Belongs to the mTERF family.</text>
</comment>
<proteinExistence type="inferred from homology"/>
<sequence>MNFFPKLIFSHFSRHFATLSKLPNNFTKIPSRYRPQAIRDAQQALTDYLHCTRYIPFVYAEHIAKNSFFSLSSLISGIKFSTTSFNRNVLRFLRYHPINEYEFFFESIGIDYEEVGGLLPSKKFFFSEDETVLEAACALSGFGFPWNKLGKLYKEEVLIFKASSKELKARLFKIKECGFSNIPVIGICLAFPYVLRGGGVNELGGEIVALLNDLKRVFLDFDLGNHVEDNVDAWYEICRKIRVFYDLGCEKGKIGELIGRNKNLFLQYPEEVLMNFFPKLIFSHFSRHFATLSKLPNNFTKIPSRYRPQAIRDAQQALTDYLHCTRYIPFVYAEHIAKNSFFSLSSLISGIKFSTTSFNRNVLRFLRYHPINEYEFFFESIGIDYEEVGGLLPSKKFFFSEDETVLEAACALSGFGFPWNKLGKLYKEEVLIFKASSKELKARLFKIKECGFSNIPVIGICLAFPYVLRGGGVNELGGEIVALLNDLKRVFLDFDLGSHVEDNVDAWYEICRKIRVFYDLGCEKGKIGELIGRNKNLFLQYPEEVLVSKILYFSRFLVPKEDIGMLILRNPEILDSDLETPMISVMGMLKHFGLSVKKRDSIAKEYPYVLGRNKMTNLPNVMRALNLHEWLFNRIKNGNRRLLANYTLKDDEDLDKGFRDSLEKIQFSRTPVHTMEKLIFLHRVGFGENSLTMKVLAHVHGTGSELQERFDSLLGLGFEFSKLCRIVHMTPKVLNQCPKTVEQKVNFLRHEMGVSLDYLDIFPAFLCFNLEKRIKPRYRFHKWLTENGLCTRNYSIASIVATGEKSFIARLGRIHPDALNKWFENFSYKESDSSSQD</sequence>
<keyword evidence="2" id="KW-0806">Transcription termination</keyword>
<accession>A0A2P5YGW6</accession>
<dbReference type="PANTHER" id="PTHR13068:SF113">
    <property type="entry name" value="TRANSCRIPTION TERMINATION FACTOR MTEF18, MITOCHONDRIAL"/>
    <property type="match status" value="1"/>
</dbReference>